<name>A0AB73BQ11_9LACO</name>
<dbReference type="PANTHER" id="PTHR40038">
    <property type="entry name" value="MEMBRANE-ASSOCIATED PROTEIN TCAA"/>
    <property type="match status" value="1"/>
</dbReference>
<evidence type="ECO:0000256" key="1">
    <source>
        <dbReference type="SAM" id="Phobius"/>
    </source>
</evidence>
<organism evidence="4 5">
    <name type="scientific">Lactobacillus crispatus</name>
    <dbReference type="NCBI Taxonomy" id="47770"/>
    <lineage>
        <taxon>Bacteria</taxon>
        <taxon>Bacillati</taxon>
        <taxon>Bacillota</taxon>
        <taxon>Bacilli</taxon>
        <taxon>Lactobacillales</taxon>
        <taxon>Lactobacillaceae</taxon>
        <taxon>Lactobacillus</taxon>
    </lineage>
</organism>
<accession>A0AB73BQ11</accession>
<gene>
    <name evidence="4" type="ORF">F1C02_05130</name>
</gene>
<feature type="transmembrane region" description="Helical" evidence="1">
    <location>
        <begin position="49"/>
        <end position="68"/>
    </location>
</feature>
<evidence type="ECO:0000313" key="5">
    <source>
        <dbReference type="Proteomes" id="UP000322051"/>
    </source>
</evidence>
<dbReference type="InterPro" id="IPR055997">
    <property type="entry name" value="DUF7575"/>
</dbReference>
<proteinExistence type="predicted"/>
<evidence type="ECO:0000313" key="4">
    <source>
        <dbReference type="EMBL" id="KAA8798137.1"/>
    </source>
</evidence>
<feature type="domain" description="TcaA 4th" evidence="2">
    <location>
        <begin position="239"/>
        <end position="293"/>
    </location>
</feature>
<dbReference type="RefSeq" id="WP_150397846.1">
    <property type="nucleotide sequence ID" value="NZ_VUAL01000005.1"/>
</dbReference>
<feature type="domain" description="DUF7575" evidence="3">
    <location>
        <begin position="4"/>
        <end position="25"/>
    </location>
</feature>
<dbReference type="Pfam" id="PF22820">
    <property type="entry name" value="TcaA_3rd_4th"/>
    <property type="match status" value="1"/>
</dbReference>
<dbReference type="Proteomes" id="UP000322051">
    <property type="component" value="Unassembled WGS sequence"/>
</dbReference>
<dbReference type="EMBL" id="VUAO01000011">
    <property type="protein sequence ID" value="KAA8798137.1"/>
    <property type="molecule type" value="Genomic_DNA"/>
</dbReference>
<keyword evidence="1" id="KW-1133">Transmembrane helix</keyword>
<sequence>MKICPNCGKQVDLNIEFCPNCGQKLSQPEKQTNKRFISKKNYLNKQKKILFSIIGFLIIVFIGFYAWGSNHFSEDKQIDQIISSLTDSKANVAQYLTTDNVKVTVNSDTVKPLQAYYRDHKQVVKSMKRDFKNGAEKSENTQLVKVGHYLLFFPKYMLKFHTYMPTVNTNHPNTTLSLNHKKVGNLSKNSNSYSKKIGPILPGKYQLLVNSKVSGRNLSAASTVNVWSNKQINMNIATKTFTVASVPNGKVYINDKFAGKLDEKGYLKFNEYPISKNMTLYVTTSYKDKKLKSIDVNDLGTALDIAVEKSSIFYPKYSIYISKNDSKAVYKIHGKYYVTPQWQGLATEKEAESAARSALVDPKADDYIGGKSNPDFAKAKKIYKSFTGNGTYVSDSSAKIKKILPAGKNYSSVDYEVHIQLDNAFKDIKRDKIVLKFKDALIYKPNDIDPLKIKTIGEEVKK</sequence>
<dbReference type="InterPro" id="IPR054530">
    <property type="entry name" value="TcaA_4th"/>
</dbReference>
<protein>
    <submittedName>
        <fullName evidence="4">Zinc-ribbon domain-containing protein</fullName>
    </submittedName>
</protein>
<dbReference type="Pfam" id="PF24460">
    <property type="entry name" value="DUF7575"/>
    <property type="match status" value="1"/>
</dbReference>
<keyword evidence="1" id="KW-0472">Membrane</keyword>
<keyword evidence="1" id="KW-0812">Transmembrane</keyword>
<dbReference type="PANTHER" id="PTHR40038:SF1">
    <property type="entry name" value="MEMBRANE-ASSOCIATED PROTEIN TCAA"/>
    <property type="match status" value="1"/>
</dbReference>
<evidence type="ECO:0000259" key="3">
    <source>
        <dbReference type="Pfam" id="PF24460"/>
    </source>
</evidence>
<reference evidence="4 5" key="1">
    <citation type="submission" date="2019-09" db="EMBL/GenBank/DDBJ databases">
        <title>Comparative analysis of L. crispatus genomes revealed niche specific adaptation to different host and body sites.</title>
        <authorList>
            <person name="Pan M."/>
            <person name="Hidalgo-Cantabrana C."/>
            <person name="Barrangou R."/>
        </authorList>
    </citation>
    <scope>NUCLEOTIDE SEQUENCE [LARGE SCALE GENOMIC DNA]</scope>
    <source>
        <strain evidence="4 5">NCK973</strain>
    </source>
</reference>
<evidence type="ECO:0000259" key="2">
    <source>
        <dbReference type="Pfam" id="PF22820"/>
    </source>
</evidence>
<comment type="caution">
    <text evidence="4">The sequence shown here is derived from an EMBL/GenBank/DDBJ whole genome shotgun (WGS) entry which is preliminary data.</text>
</comment>
<dbReference type="AlphaFoldDB" id="A0AB73BQ11"/>